<reference evidence="2 3" key="1">
    <citation type="journal article" date="2018" name="Mol. Biol. Evol.">
        <title>Broad Genomic Sampling Reveals a Smut Pathogenic Ancestry of the Fungal Clade Ustilaginomycotina.</title>
        <authorList>
            <person name="Kijpornyongpan T."/>
            <person name="Mondo S.J."/>
            <person name="Barry K."/>
            <person name="Sandor L."/>
            <person name="Lee J."/>
            <person name="Lipzen A."/>
            <person name="Pangilinan J."/>
            <person name="LaButti K."/>
            <person name="Hainaut M."/>
            <person name="Henrissat B."/>
            <person name="Grigoriev I.V."/>
            <person name="Spatafora J.W."/>
            <person name="Aime M.C."/>
        </authorList>
    </citation>
    <scope>NUCLEOTIDE SEQUENCE [LARGE SCALE GENOMIC DNA]</scope>
    <source>
        <strain evidence="2 3">MCA 4186</strain>
    </source>
</reference>
<name>A0A316ZC86_9BASI</name>
<evidence type="ECO:0000313" key="2">
    <source>
        <dbReference type="EMBL" id="PWN99397.1"/>
    </source>
</evidence>
<sequence length="163" mass="17871">MQSSHVRAHRDAAWQRRAYRRRQRSPAAAGPRLRPSHDGAAAAKRIWNGTGRARSDVDARARLRVRRHLSGAREMPKRQGPTDVHRRAMLPPPPAAPALLLLSASCLVCAAAEKRHPTERKGAADRQRLQTTSAQRSISIAACGCICGWQAAAASRLRLARQA</sequence>
<dbReference type="AlphaFoldDB" id="A0A316ZC86"/>
<keyword evidence="3" id="KW-1185">Reference proteome</keyword>
<gene>
    <name evidence="2" type="ORF">FA09DRAFT_229596</name>
</gene>
<dbReference type="EMBL" id="KZ819288">
    <property type="protein sequence ID" value="PWN99397.1"/>
    <property type="molecule type" value="Genomic_DNA"/>
</dbReference>
<organism evidence="2 3">
    <name type="scientific">Tilletiopsis washingtonensis</name>
    <dbReference type="NCBI Taxonomy" id="58919"/>
    <lineage>
        <taxon>Eukaryota</taxon>
        <taxon>Fungi</taxon>
        <taxon>Dikarya</taxon>
        <taxon>Basidiomycota</taxon>
        <taxon>Ustilaginomycotina</taxon>
        <taxon>Exobasidiomycetes</taxon>
        <taxon>Entylomatales</taxon>
        <taxon>Entylomatales incertae sedis</taxon>
        <taxon>Tilletiopsis</taxon>
    </lineage>
</organism>
<dbReference type="GeneID" id="37267130"/>
<evidence type="ECO:0000313" key="3">
    <source>
        <dbReference type="Proteomes" id="UP000245946"/>
    </source>
</evidence>
<protein>
    <submittedName>
        <fullName evidence="2">Uncharacterized protein</fullName>
    </submittedName>
</protein>
<proteinExistence type="predicted"/>
<accession>A0A316ZC86</accession>
<dbReference type="Proteomes" id="UP000245946">
    <property type="component" value="Unassembled WGS sequence"/>
</dbReference>
<evidence type="ECO:0000256" key="1">
    <source>
        <dbReference type="SAM" id="MobiDB-lite"/>
    </source>
</evidence>
<feature type="region of interest" description="Disordered" evidence="1">
    <location>
        <begin position="1"/>
        <end position="53"/>
    </location>
</feature>
<dbReference type="RefSeq" id="XP_025599676.1">
    <property type="nucleotide sequence ID" value="XM_025739584.1"/>
</dbReference>